<dbReference type="RefSeq" id="WP_143249439.1">
    <property type="nucleotide sequence ID" value="NZ_MNLB01000046.1"/>
</dbReference>
<comment type="caution">
    <text evidence="1">The sequence shown here is derived from an EMBL/GenBank/DDBJ whole genome shotgun (WGS) entry which is preliminary data.</text>
</comment>
<name>A0A267WIU5_BIFPS</name>
<sequence length="76" mass="7883">MAGGSELGSAHVSIFPQMRGFRQNVAKEAGKAVSDLKNAFSKGFDAGKQGKTLGGAFKKGFGDGSKELNSEALQSF</sequence>
<feature type="non-terminal residue" evidence="1">
    <location>
        <position position="76"/>
    </location>
</feature>
<dbReference type="Proteomes" id="UP000216789">
    <property type="component" value="Unassembled WGS sequence"/>
</dbReference>
<gene>
    <name evidence="1" type="ORF">BPS1E_1969</name>
</gene>
<evidence type="ECO:0000313" key="2">
    <source>
        <dbReference type="Proteomes" id="UP000216789"/>
    </source>
</evidence>
<evidence type="ECO:0000313" key="1">
    <source>
        <dbReference type="EMBL" id="PAC72537.1"/>
    </source>
</evidence>
<reference evidence="1 2" key="1">
    <citation type="journal article" date="2017" name="ISME J.">
        <title>Unveiling bifidobacterial biogeography across the mammalian branch of the tree of life.</title>
        <authorList>
            <person name="Milani C."/>
            <person name="Mangifesta M."/>
            <person name="Mancabelli L."/>
            <person name="Lugli G.A."/>
            <person name="James K."/>
            <person name="Duranti S."/>
            <person name="Turroni F."/>
            <person name="Ferrario C."/>
            <person name="Ossiprandi M.C."/>
            <person name="van Sinderen D."/>
            <person name="Ventura M."/>
        </authorList>
    </citation>
    <scope>NUCLEOTIDE SEQUENCE [LARGE SCALE GENOMIC DNA]</scope>
    <source>
        <strain evidence="1 2">1E</strain>
    </source>
</reference>
<organism evidence="1 2">
    <name type="scientific">Bifidobacterium pseudocatenulatum</name>
    <dbReference type="NCBI Taxonomy" id="28026"/>
    <lineage>
        <taxon>Bacteria</taxon>
        <taxon>Bacillati</taxon>
        <taxon>Actinomycetota</taxon>
        <taxon>Actinomycetes</taxon>
        <taxon>Bifidobacteriales</taxon>
        <taxon>Bifidobacteriaceae</taxon>
        <taxon>Bifidobacterium</taxon>
    </lineage>
</organism>
<proteinExistence type="predicted"/>
<dbReference type="AlphaFoldDB" id="A0A267WIU5"/>
<dbReference type="EMBL" id="MNLB01000046">
    <property type="protein sequence ID" value="PAC72537.1"/>
    <property type="molecule type" value="Genomic_DNA"/>
</dbReference>
<protein>
    <submittedName>
        <fullName evidence="1">Uncharacterized protein</fullName>
    </submittedName>
</protein>
<accession>A0A267WIU5</accession>